<dbReference type="EMBL" id="HBUF01617904">
    <property type="protein sequence ID" value="CAG6780318.1"/>
    <property type="molecule type" value="Transcribed_RNA"/>
</dbReference>
<sequence length="381" mass="46511">MDFQCERLYNIIEQKECSKIERKRRLEEERKKQILDERNRMFGIDKEALAKQVQEKKELLEEERKKDELYTKQMFNMIENANKMEKKLQDERRRQEHDLLTFRAIYQQKKDSREFDLNDPDKMKKQSNLSYDCNELSSILSGKTYKDEKEEKMRFQAQREEQRAWLQEQIQEKREWEGQKMEAQKCYERNLLAREQRAAELGMMEYQFKRKIEEATREYNQCLANERANARRLNEMKEKEDEKAEVHNAITGDFLTENPQLSFTSPLGPHKLIVYHYKGMSPQMKANILETQKQQLQELQDKRKQEEETNRKWENLMMEMGRTANKEERNMMRKKLELEKQFLEDNAELAKQQKCQKEYYRQLFENEATEEYFQQFGNSAR</sequence>
<evidence type="ECO:0000256" key="9">
    <source>
        <dbReference type="ARBA" id="ARBA00046435"/>
    </source>
</evidence>
<keyword evidence="7" id="KW-0206">Cytoskeleton</keyword>
<accession>A0A8D9BBT9</accession>
<evidence type="ECO:0000256" key="10">
    <source>
        <dbReference type="SAM" id="Coils"/>
    </source>
</evidence>
<evidence type="ECO:0000256" key="1">
    <source>
        <dbReference type="ARBA" id="ARBA00004611"/>
    </source>
</evidence>
<dbReference type="InterPro" id="IPR008805">
    <property type="entry name" value="RIB43A"/>
</dbReference>
<evidence type="ECO:0000256" key="8">
    <source>
        <dbReference type="ARBA" id="ARBA00023273"/>
    </source>
</evidence>
<dbReference type="AlphaFoldDB" id="A0A8D9BBT9"/>
<evidence type="ECO:0000256" key="6">
    <source>
        <dbReference type="ARBA" id="ARBA00023069"/>
    </source>
</evidence>
<evidence type="ECO:0000256" key="2">
    <source>
        <dbReference type="ARBA" id="ARBA00006875"/>
    </source>
</evidence>
<comment type="subunit">
    <text evidence="9">Microtubule inner protein component of sperm flagellar doublet microtubules.</text>
</comment>
<evidence type="ECO:0000256" key="4">
    <source>
        <dbReference type="ARBA" id="ARBA00022846"/>
    </source>
</evidence>
<reference evidence="11" key="1">
    <citation type="submission" date="2021-05" db="EMBL/GenBank/DDBJ databases">
        <authorList>
            <person name="Alioto T."/>
            <person name="Alioto T."/>
            <person name="Gomez Garrido J."/>
        </authorList>
    </citation>
    <scope>NUCLEOTIDE SEQUENCE</scope>
</reference>
<dbReference type="PANTHER" id="PTHR14517:SF6">
    <property type="entry name" value="RE41410P"/>
    <property type="match status" value="1"/>
</dbReference>
<name>A0A8D9BBT9_9HEMI</name>
<proteinExistence type="inferred from homology"/>
<dbReference type="EMBL" id="HBUF01617903">
    <property type="protein sequence ID" value="CAG6780317.1"/>
    <property type="molecule type" value="Transcribed_RNA"/>
</dbReference>
<keyword evidence="6" id="KW-0969">Cilium</keyword>
<evidence type="ECO:0000256" key="7">
    <source>
        <dbReference type="ARBA" id="ARBA00023212"/>
    </source>
</evidence>
<keyword evidence="4" id="KW-0282">Flagellum</keyword>
<dbReference type="PANTHER" id="PTHR14517">
    <property type="entry name" value="RIB43A-RELATED"/>
    <property type="match status" value="1"/>
</dbReference>
<feature type="coiled-coil region" evidence="10">
    <location>
        <begin position="17"/>
        <end position="98"/>
    </location>
</feature>
<dbReference type="Pfam" id="PF05914">
    <property type="entry name" value="RIB43A"/>
    <property type="match status" value="1"/>
</dbReference>
<comment type="similarity">
    <text evidence="2">Belongs to the RIB43A family.</text>
</comment>
<keyword evidence="5 10" id="KW-0175">Coiled coil</keyword>
<comment type="subcellular location">
    <subcellularLocation>
        <location evidence="1">Cytoplasm</location>
        <location evidence="1">Cytoskeleton</location>
        <location evidence="1">Flagellum axoneme</location>
    </subcellularLocation>
</comment>
<feature type="coiled-coil region" evidence="10">
    <location>
        <begin position="286"/>
        <end position="353"/>
    </location>
</feature>
<evidence type="ECO:0000313" key="11">
    <source>
        <dbReference type="EMBL" id="CAG6780317.1"/>
    </source>
</evidence>
<evidence type="ECO:0000256" key="5">
    <source>
        <dbReference type="ARBA" id="ARBA00023054"/>
    </source>
</evidence>
<evidence type="ECO:0000256" key="3">
    <source>
        <dbReference type="ARBA" id="ARBA00022490"/>
    </source>
</evidence>
<keyword evidence="8" id="KW-0966">Cell projection</keyword>
<organism evidence="11">
    <name type="scientific">Cacopsylla melanoneura</name>
    <dbReference type="NCBI Taxonomy" id="428564"/>
    <lineage>
        <taxon>Eukaryota</taxon>
        <taxon>Metazoa</taxon>
        <taxon>Ecdysozoa</taxon>
        <taxon>Arthropoda</taxon>
        <taxon>Hexapoda</taxon>
        <taxon>Insecta</taxon>
        <taxon>Pterygota</taxon>
        <taxon>Neoptera</taxon>
        <taxon>Paraneoptera</taxon>
        <taxon>Hemiptera</taxon>
        <taxon>Sternorrhyncha</taxon>
        <taxon>Psylloidea</taxon>
        <taxon>Psyllidae</taxon>
        <taxon>Psyllinae</taxon>
        <taxon>Cacopsylla</taxon>
    </lineage>
</organism>
<keyword evidence="3" id="KW-0963">Cytoplasm</keyword>
<protein>
    <submittedName>
        <fullName evidence="11">RIB43A-like with coiled-coils protein 1</fullName>
    </submittedName>
</protein>